<dbReference type="EMBL" id="CP000472">
    <property type="protein sequence ID" value="ACJ29169.1"/>
    <property type="molecule type" value="Genomic_DNA"/>
</dbReference>
<dbReference type="PROSITE" id="PS51257">
    <property type="entry name" value="PROKAR_LIPOPROTEIN"/>
    <property type="match status" value="1"/>
</dbReference>
<dbReference type="Proteomes" id="UP000000753">
    <property type="component" value="Chromosome"/>
</dbReference>
<sequence length="163" mass="17404">MKKTGITHLVIGCLYGAILVGCSEEQNANLPNSRSHNTPALSQASSTDNLNVDLLTAQKNLSAAQVHLSKVKLALLAAESREYQHTFAGGELSHIYPYDAAYCANALAEVYSAEERLMSAELDVAFAVTMTKYQGMYAAVVTKAAAVSPSVSTSTLILLTDQY</sequence>
<gene>
    <name evidence="1" type="ordered locus">swp_2426</name>
</gene>
<dbReference type="AlphaFoldDB" id="B8CMB2"/>
<protein>
    <submittedName>
        <fullName evidence="1">Uncharacterized protein</fullName>
    </submittedName>
</protein>
<dbReference type="KEGG" id="swp:swp_2426"/>
<organism evidence="1 2">
    <name type="scientific">Shewanella piezotolerans (strain WP3 / JCM 13877)</name>
    <dbReference type="NCBI Taxonomy" id="225849"/>
    <lineage>
        <taxon>Bacteria</taxon>
        <taxon>Pseudomonadati</taxon>
        <taxon>Pseudomonadota</taxon>
        <taxon>Gammaproteobacteria</taxon>
        <taxon>Alteromonadales</taxon>
        <taxon>Shewanellaceae</taxon>
        <taxon>Shewanella</taxon>
    </lineage>
</organism>
<name>B8CMB2_SHEPW</name>
<proteinExistence type="predicted"/>
<keyword evidence="2" id="KW-1185">Reference proteome</keyword>
<accession>B8CMB2</accession>
<evidence type="ECO:0000313" key="2">
    <source>
        <dbReference type="Proteomes" id="UP000000753"/>
    </source>
</evidence>
<dbReference type="HOGENOM" id="CLU_1625928_0_0_6"/>
<dbReference type="RefSeq" id="WP_020912529.1">
    <property type="nucleotide sequence ID" value="NC_011566.1"/>
</dbReference>
<reference evidence="1 2" key="1">
    <citation type="journal article" date="2008" name="PLoS ONE">
        <title>Environmental adaptation: genomic analysis of the piezotolerant and psychrotolerant deep-sea iron reducing bacterium Shewanella piezotolerans WP3.</title>
        <authorList>
            <person name="Wang F."/>
            <person name="Wang J."/>
            <person name="Jian H."/>
            <person name="Zhang B."/>
            <person name="Li S."/>
            <person name="Wang F."/>
            <person name="Zeng X."/>
            <person name="Gao L."/>
            <person name="Bartlett D.H."/>
            <person name="Yu J."/>
            <person name="Hu S."/>
            <person name="Xiao X."/>
        </authorList>
    </citation>
    <scope>NUCLEOTIDE SEQUENCE [LARGE SCALE GENOMIC DNA]</scope>
    <source>
        <strain evidence="2">WP3 / JCM 13877</strain>
    </source>
</reference>
<evidence type="ECO:0000313" key="1">
    <source>
        <dbReference type="EMBL" id="ACJ29169.1"/>
    </source>
</evidence>